<proteinExistence type="predicted"/>
<accession>A0A2U1PQ43</accession>
<dbReference type="AlphaFoldDB" id="A0A2U1PQ43"/>
<keyword evidence="3" id="KW-1185">Reference proteome</keyword>
<dbReference type="PANTHER" id="PTHR45786">
    <property type="entry name" value="DNA BINDING PROTEIN-LIKE"/>
    <property type="match status" value="1"/>
</dbReference>
<dbReference type="EMBL" id="PKPP01000872">
    <property type="protein sequence ID" value="PWA87855.1"/>
    <property type="molecule type" value="Genomic_DNA"/>
</dbReference>
<protein>
    <recommendedName>
        <fullName evidence="4">Helitron helicase-like domain-containing protein</fullName>
    </recommendedName>
</protein>
<comment type="caution">
    <text evidence="2">The sequence shown here is derived from an EMBL/GenBank/DDBJ whole genome shotgun (WGS) entry which is preliminary data.</text>
</comment>
<name>A0A2U1PQ43_ARTAN</name>
<feature type="region of interest" description="Disordered" evidence="1">
    <location>
        <begin position="209"/>
        <end position="297"/>
    </location>
</feature>
<feature type="compositionally biased region" description="Basic and acidic residues" evidence="1">
    <location>
        <begin position="267"/>
        <end position="280"/>
    </location>
</feature>
<evidence type="ECO:0000313" key="3">
    <source>
        <dbReference type="Proteomes" id="UP000245207"/>
    </source>
</evidence>
<feature type="compositionally biased region" description="Low complexity" evidence="1">
    <location>
        <begin position="281"/>
        <end position="291"/>
    </location>
</feature>
<sequence length="416" mass="47176">MLSKIYWLKHVGSLTVHPPFRGETVSNHNIHKTLATNSWKNPTHNVSNQKIDQSLATNTWKKTTKNIGNQKNDQPLATNPWKGFLKKSVQTMVLPKINSQPRCFGNKYRKLLSTSKASCTCFRCNVFSKTIQRRNVVYYTYKKNVALCKCQIYQQYIPVAVVCTIAWITKSTMGVNNTAEFSSLITQSSTPPATETKCQNYYDGKQVNKGDTCSQTEGTSNSRRITKRKAEHVMGQESGNKPFTTSTGNKKRRRQPQKETNNQHTNANREDSAHKGDLKKPSSSAASLAAPTGHSAQMDDEDPCFLHLYIYDTQNEVNNRMNHFGGWNSGTLKPEIVEGLINQHNELVKLFRTARDKYNEENVHDFKIKLFNVVGVREYQLPTSDILGAILFENGPNTRTDYDVIIQKKRSTSTKN</sequence>
<feature type="compositionally biased region" description="Polar residues" evidence="1">
    <location>
        <begin position="209"/>
        <end position="223"/>
    </location>
</feature>
<feature type="compositionally biased region" description="Polar residues" evidence="1">
    <location>
        <begin position="237"/>
        <end position="248"/>
    </location>
</feature>
<dbReference type="Proteomes" id="UP000245207">
    <property type="component" value="Unassembled WGS sequence"/>
</dbReference>
<evidence type="ECO:0000256" key="1">
    <source>
        <dbReference type="SAM" id="MobiDB-lite"/>
    </source>
</evidence>
<dbReference type="PANTHER" id="PTHR45786:SF74">
    <property type="entry name" value="ATP-DEPENDENT DNA HELICASE"/>
    <property type="match status" value="1"/>
</dbReference>
<reference evidence="2 3" key="1">
    <citation type="journal article" date="2018" name="Mol. Plant">
        <title>The genome of Artemisia annua provides insight into the evolution of Asteraceae family and artemisinin biosynthesis.</title>
        <authorList>
            <person name="Shen Q."/>
            <person name="Zhang L."/>
            <person name="Liao Z."/>
            <person name="Wang S."/>
            <person name="Yan T."/>
            <person name="Shi P."/>
            <person name="Liu M."/>
            <person name="Fu X."/>
            <person name="Pan Q."/>
            <person name="Wang Y."/>
            <person name="Lv Z."/>
            <person name="Lu X."/>
            <person name="Zhang F."/>
            <person name="Jiang W."/>
            <person name="Ma Y."/>
            <person name="Chen M."/>
            <person name="Hao X."/>
            <person name="Li L."/>
            <person name="Tang Y."/>
            <person name="Lv G."/>
            <person name="Zhou Y."/>
            <person name="Sun X."/>
            <person name="Brodelius P.E."/>
            <person name="Rose J.K.C."/>
            <person name="Tang K."/>
        </authorList>
    </citation>
    <scope>NUCLEOTIDE SEQUENCE [LARGE SCALE GENOMIC DNA]</scope>
    <source>
        <strain evidence="3">cv. Huhao1</strain>
        <tissue evidence="2">Leaf</tissue>
    </source>
</reference>
<evidence type="ECO:0008006" key="4">
    <source>
        <dbReference type="Google" id="ProtNLM"/>
    </source>
</evidence>
<gene>
    <name evidence="2" type="ORF">CTI12_AA126060</name>
</gene>
<organism evidence="2 3">
    <name type="scientific">Artemisia annua</name>
    <name type="common">Sweet wormwood</name>
    <dbReference type="NCBI Taxonomy" id="35608"/>
    <lineage>
        <taxon>Eukaryota</taxon>
        <taxon>Viridiplantae</taxon>
        <taxon>Streptophyta</taxon>
        <taxon>Embryophyta</taxon>
        <taxon>Tracheophyta</taxon>
        <taxon>Spermatophyta</taxon>
        <taxon>Magnoliopsida</taxon>
        <taxon>eudicotyledons</taxon>
        <taxon>Gunneridae</taxon>
        <taxon>Pentapetalae</taxon>
        <taxon>asterids</taxon>
        <taxon>campanulids</taxon>
        <taxon>Asterales</taxon>
        <taxon>Asteraceae</taxon>
        <taxon>Asteroideae</taxon>
        <taxon>Anthemideae</taxon>
        <taxon>Artemisiinae</taxon>
        <taxon>Artemisia</taxon>
    </lineage>
</organism>
<evidence type="ECO:0000313" key="2">
    <source>
        <dbReference type="EMBL" id="PWA87855.1"/>
    </source>
</evidence>